<organism evidence="2 3">
    <name type="scientific">Streptomyces brasiliensis</name>
    <dbReference type="NCBI Taxonomy" id="1954"/>
    <lineage>
        <taxon>Bacteria</taxon>
        <taxon>Bacillati</taxon>
        <taxon>Actinomycetota</taxon>
        <taxon>Actinomycetes</taxon>
        <taxon>Kitasatosporales</taxon>
        <taxon>Streptomycetaceae</taxon>
        <taxon>Streptomyces</taxon>
    </lineage>
</organism>
<feature type="region of interest" description="Disordered" evidence="1">
    <location>
        <begin position="1"/>
        <end position="26"/>
    </location>
</feature>
<dbReference type="Proteomes" id="UP000657574">
    <property type="component" value="Unassembled WGS sequence"/>
</dbReference>
<proteinExistence type="predicted"/>
<feature type="region of interest" description="Disordered" evidence="1">
    <location>
        <begin position="101"/>
        <end position="129"/>
    </location>
</feature>
<comment type="caution">
    <text evidence="2">The sequence shown here is derived from an EMBL/GenBank/DDBJ whole genome shotgun (WGS) entry which is preliminary data.</text>
</comment>
<reference evidence="2" key="2">
    <citation type="submission" date="2020-09" db="EMBL/GenBank/DDBJ databases">
        <authorList>
            <person name="Sun Q."/>
            <person name="Ohkuma M."/>
        </authorList>
    </citation>
    <scope>NUCLEOTIDE SEQUENCE</scope>
    <source>
        <strain evidence="2">JCM 3086</strain>
    </source>
</reference>
<feature type="compositionally biased region" description="Polar residues" evidence="1">
    <location>
        <begin position="45"/>
        <end position="55"/>
    </location>
</feature>
<gene>
    <name evidence="2" type="ORF">GCM10010121_057160</name>
</gene>
<sequence>MPRERFVPDLMWPGQTKGTGQGDAIDRNADPEAWLRAAYSDVSLTTQWDDGQHSGTGKGRTPTCSNSQPSMVFSMLSALDVQVTNRVLEIGTGTGWNAALLASGRPGGAGTPPDAYMGSQSRLPGPHPH</sequence>
<keyword evidence="3" id="KW-1185">Reference proteome</keyword>
<evidence type="ECO:0000313" key="2">
    <source>
        <dbReference type="EMBL" id="GGJ38596.1"/>
    </source>
</evidence>
<dbReference type="SUPFAM" id="SSF53335">
    <property type="entry name" value="S-adenosyl-L-methionine-dependent methyltransferases"/>
    <property type="match status" value="1"/>
</dbReference>
<feature type="region of interest" description="Disordered" evidence="1">
    <location>
        <begin position="45"/>
        <end position="66"/>
    </location>
</feature>
<evidence type="ECO:0000313" key="3">
    <source>
        <dbReference type="Proteomes" id="UP000657574"/>
    </source>
</evidence>
<dbReference type="InterPro" id="IPR029063">
    <property type="entry name" value="SAM-dependent_MTases_sf"/>
</dbReference>
<evidence type="ECO:0000256" key="1">
    <source>
        <dbReference type="SAM" id="MobiDB-lite"/>
    </source>
</evidence>
<dbReference type="AlphaFoldDB" id="A0A917L1S1"/>
<evidence type="ECO:0008006" key="4">
    <source>
        <dbReference type="Google" id="ProtNLM"/>
    </source>
</evidence>
<dbReference type="Gene3D" id="3.40.50.150">
    <property type="entry name" value="Vaccinia Virus protein VP39"/>
    <property type="match status" value="1"/>
</dbReference>
<accession>A0A917L1S1</accession>
<dbReference type="EMBL" id="BMQA01000022">
    <property type="protein sequence ID" value="GGJ38596.1"/>
    <property type="molecule type" value="Genomic_DNA"/>
</dbReference>
<protein>
    <recommendedName>
        <fullName evidence="4">Protein-L-isoaspartate O-methyltransferase</fullName>
    </recommendedName>
</protein>
<name>A0A917L1S1_9ACTN</name>
<reference evidence="2" key="1">
    <citation type="journal article" date="2014" name="Int. J. Syst. Evol. Microbiol.">
        <title>Complete genome sequence of Corynebacterium casei LMG S-19264T (=DSM 44701T), isolated from a smear-ripened cheese.</title>
        <authorList>
            <consortium name="US DOE Joint Genome Institute (JGI-PGF)"/>
            <person name="Walter F."/>
            <person name="Albersmeier A."/>
            <person name="Kalinowski J."/>
            <person name="Ruckert C."/>
        </authorList>
    </citation>
    <scope>NUCLEOTIDE SEQUENCE</scope>
    <source>
        <strain evidence="2">JCM 3086</strain>
    </source>
</reference>
<dbReference type="Pfam" id="PF01135">
    <property type="entry name" value="PCMT"/>
    <property type="match status" value="1"/>
</dbReference>